<feature type="region of interest" description="Disordered" evidence="1">
    <location>
        <begin position="71"/>
        <end position="124"/>
    </location>
</feature>
<evidence type="ECO:0000313" key="2">
    <source>
        <dbReference type="EMBL" id="KHN80421.1"/>
    </source>
</evidence>
<feature type="region of interest" description="Disordered" evidence="1">
    <location>
        <begin position="307"/>
        <end position="373"/>
    </location>
</feature>
<keyword evidence="3" id="KW-1185">Reference proteome</keyword>
<feature type="region of interest" description="Disordered" evidence="1">
    <location>
        <begin position="406"/>
        <end position="452"/>
    </location>
</feature>
<feature type="compositionally biased region" description="Basic residues" evidence="1">
    <location>
        <begin position="504"/>
        <end position="517"/>
    </location>
</feature>
<feature type="region of interest" description="Disordered" evidence="1">
    <location>
        <begin position="467"/>
        <end position="527"/>
    </location>
</feature>
<feature type="compositionally biased region" description="Basic and acidic residues" evidence="1">
    <location>
        <begin position="359"/>
        <end position="373"/>
    </location>
</feature>
<feature type="compositionally biased region" description="Basic and acidic residues" evidence="1">
    <location>
        <begin position="475"/>
        <end position="488"/>
    </location>
</feature>
<accession>A0A0B2VAB9</accession>
<comment type="caution">
    <text evidence="2">The sequence shown here is derived from an EMBL/GenBank/DDBJ whole genome shotgun (WGS) entry which is preliminary data.</text>
</comment>
<evidence type="ECO:0000313" key="3">
    <source>
        <dbReference type="Proteomes" id="UP000031036"/>
    </source>
</evidence>
<gene>
    <name evidence="2" type="ORF">Tcan_09735</name>
</gene>
<feature type="compositionally biased region" description="Polar residues" evidence="1">
    <location>
        <begin position="111"/>
        <end position="120"/>
    </location>
</feature>
<feature type="compositionally biased region" description="Basic and acidic residues" evidence="1">
    <location>
        <begin position="406"/>
        <end position="447"/>
    </location>
</feature>
<dbReference type="AlphaFoldDB" id="A0A0B2VAB9"/>
<proteinExistence type="predicted"/>
<sequence>CWDSRGRRIRSDAKLDINVKLSAAPPSRSWEMPFDDDMDSLIHKMKNANSYKYVSWRDDKLLGYKAVQKGNKQKPAWNEKDLDGSHEDQQHPKEVKTMDKDTRNRERDQIRCSSTNGPDTTTKDGEKVEMVSKLVMMTRKMAAMKRFAKGGQHRMMHEKEQSKSGTEQGIGMLKSAVNDSSSKEVASMLTKIIQNEDGNPGSRNKKGKHAEKSMEKEHESNINYKEANEKEGGDNVEEETAPKVKTVTPKEAAEKKLTKGSDYRIVHDEDELRMPMEPNVAIVALAINKDALNKAGYFGTSVENRRMKRKHNRVADKSKSKHKKMRRTEKNFEIEQESINDLEEIAEEQIQQIRPKQPQTEKGEGDKAEETVSKVKVVKRKKAKKQEWANGRERYVVKEKKLSNCATGKDDEKRVNEASDRMKEIRNGVKQKREAKNKGRKRTEQGMKKKGGMKLLKKKDEGMKLLKNKMTKASRRGEKQRSKSEKATRKAAQVRCMRGEKRRMEQKKKSSKTKKNGRQVESDMNMKVSSAETATQISLVYLPLVPIWMPYLGALVFPHPQFGYDTCRFFSC</sequence>
<feature type="region of interest" description="Disordered" evidence="1">
    <location>
        <begin position="192"/>
        <end position="241"/>
    </location>
</feature>
<evidence type="ECO:0000256" key="1">
    <source>
        <dbReference type="SAM" id="MobiDB-lite"/>
    </source>
</evidence>
<dbReference type="Proteomes" id="UP000031036">
    <property type="component" value="Unassembled WGS sequence"/>
</dbReference>
<feature type="compositionally biased region" description="Basic and acidic residues" evidence="1">
    <location>
        <begin position="77"/>
        <end position="110"/>
    </location>
</feature>
<name>A0A0B2VAB9_TOXCA</name>
<feature type="compositionally biased region" description="Acidic residues" evidence="1">
    <location>
        <begin position="334"/>
        <end position="347"/>
    </location>
</feature>
<reference evidence="2 3" key="1">
    <citation type="submission" date="2014-11" db="EMBL/GenBank/DDBJ databases">
        <title>Genetic blueprint of the zoonotic pathogen Toxocara canis.</title>
        <authorList>
            <person name="Zhu X.-Q."/>
            <person name="Korhonen P.K."/>
            <person name="Cai H."/>
            <person name="Young N.D."/>
            <person name="Nejsum P."/>
            <person name="von Samson-Himmelstjerna G."/>
            <person name="Boag P.R."/>
            <person name="Tan P."/>
            <person name="Li Q."/>
            <person name="Min J."/>
            <person name="Yang Y."/>
            <person name="Wang X."/>
            <person name="Fang X."/>
            <person name="Hall R.S."/>
            <person name="Hofmann A."/>
            <person name="Sternberg P.W."/>
            <person name="Jex A.R."/>
            <person name="Gasser R.B."/>
        </authorList>
    </citation>
    <scope>NUCLEOTIDE SEQUENCE [LARGE SCALE GENOMIC DNA]</scope>
    <source>
        <strain evidence="2">PN_DK_2014</strain>
    </source>
</reference>
<dbReference type="EMBL" id="JPKZ01001747">
    <property type="protein sequence ID" value="KHN80421.1"/>
    <property type="molecule type" value="Genomic_DNA"/>
</dbReference>
<feature type="region of interest" description="Disordered" evidence="1">
    <location>
        <begin position="149"/>
        <end position="169"/>
    </location>
</feature>
<protein>
    <submittedName>
        <fullName evidence="2">Uncharacterized protein</fullName>
    </submittedName>
</protein>
<organism evidence="2 3">
    <name type="scientific">Toxocara canis</name>
    <name type="common">Canine roundworm</name>
    <dbReference type="NCBI Taxonomy" id="6265"/>
    <lineage>
        <taxon>Eukaryota</taxon>
        <taxon>Metazoa</taxon>
        <taxon>Ecdysozoa</taxon>
        <taxon>Nematoda</taxon>
        <taxon>Chromadorea</taxon>
        <taxon>Rhabditida</taxon>
        <taxon>Spirurina</taxon>
        <taxon>Ascaridomorpha</taxon>
        <taxon>Ascaridoidea</taxon>
        <taxon>Toxocaridae</taxon>
        <taxon>Toxocara</taxon>
    </lineage>
</organism>
<feature type="non-terminal residue" evidence="2">
    <location>
        <position position="1"/>
    </location>
</feature>
<feature type="compositionally biased region" description="Basic and acidic residues" evidence="1">
    <location>
        <begin position="210"/>
        <end position="233"/>
    </location>
</feature>